<organism evidence="1 2">
    <name type="scientific">Leucogyrophana mollusca</name>
    <dbReference type="NCBI Taxonomy" id="85980"/>
    <lineage>
        <taxon>Eukaryota</taxon>
        <taxon>Fungi</taxon>
        <taxon>Dikarya</taxon>
        <taxon>Basidiomycota</taxon>
        <taxon>Agaricomycotina</taxon>
        <taxon>Agaricomycetes</taxon>
        <taxon>Agaricomycetidae</taxon>
        <taxon>Boletales</taxon>
        <taxon>Boletales incertae sedis</taxon>
        <taxon>Leucogyrophana</taxon>
    </lineage>
</organism>
<evidence type="ECO:0000313" key="1">
    <source>
        <dbReference type="EMBL" id="KAH7927341.1"/>
    </source>
</evidence>
<keyword evidence="2" id="KW-1185">Reference proteome</keyword>
<accession>A0ACB8BPB2</accession>
<reference evidence="1" key="1">
    <citation type="journal article" date="2021" name="New Phytol.">
        <title>Evolutionary innovations through gain and loss of genes in the ectomycorrhizal Boletales.</title>
        <authorList>
            <person name="Wu G."/>
            <person name="Miyauchi S."/>
            <person name="Morin E."/>
            <person name="Kuo A."/>
            <person name="Drula E."/>
            <person name="Varga T."/>
            <person name="Kohler A."/>
            <person name="Feng B."/>
            <person name="Cao Y."/>
            <person name="Lipzen A."/>
            <person name="Daum C."/>
            <person name="Hundley H."/>
            <person name="Pangilinan J."/>
            <person name="Johnson J."/>
            <person name="Barry K."/>
            <person name="LaButti K."/>
            <person name="Ng V."/>
            <person name="Ahrendt S."/>
            <person name="Min B."/>
            <person name="Choi I.G."/>
            <person name="Park H."/>
            <person name="Plett J.M."/>
            <person name="Magnuson J."/>
            <person name="Spatafora J.W."/>
            <person name="Nagy L.G."/>
            <person name="Henrissat B."/>
            <person name="Grigoriev I.V."/>
            <person name="Yang Z.L."/>
            <person name="Xu J."/>
            <person name="Martin F.M."/>
        </authorList>
    </citation>
    <scope>NUCLEOTIDE SEQUENCE</scope>
    <source>
        <strain evidence="1">KUC20120723A-06</strain>
    </source>
</reference>
<protein>
    <submittedName>
        <fullName evidence="1">Uncharacterized protein</fullName>
    </submittedName>
</protein>
<gene>
    <name evidence="1" type="ORF">BV22DRAFT_289451</name>
</gene>
<sequence length="121" mass="13819">MRVVYAVRRLEYLRVDSVLSHYALAFFFSRCIIRLQRSEVIQITQVRFTDELCFRQPRTLSILLAICSGLIGMPDAGGRDRRQIQFKTFDCCARRPLQTGPMISPLSSFKLQASSADLGDN</sequence>
<evidence type="ECO:0000313" key="2">
    <source>
        <dbReference type="Proteomes" id="UP000790709"/>
    </source>
</evidence>
<dbReference type="EMBL" id="MU266368">
    <property type="protein sequence ID" value="KAH7927341.1"/>
    <property type="molecule type" value="Genomic_DNA"/>
</dbReference>
<comment type="caution">
    <text evidence="1">The sequence shown here is derived from an EMBL/GenBank/DDBJ whole genome shotgun (WGS) entry which is preliminary data.</text>
</comment>
<name>A0ACB8BPB2_9AGAM</name>
<dbReference type="Proteomes" id="UP000790709">
    <property type="component" value="Unassembled WGS sequence"/>
</dbReference>
<proteinExistence type="predicted"/>